<comment type="caution">
    <text evidence="2">The sequence shown here is derived from an EMBL/GenBank/DDBJ whole genome shotgun (WGS) entry which is preliminary data.</text>
</comment>
<evidence type="ECO:0000313" key="2">
    <source>
        <dbReference type="EMBL" id="OBZ70581.1"/>
    </source>
</evidence>
<keyword evidence="3" id="KW-1185">Reference proteome</keyword>
<dbReference type="AlphaFoldDB" id="A0A1C7M0Y6"/>
<evidence type="ECO:0000256" key="1">
    <source>
        <dbReference type="SAM" id="Phobius"/>
    </source>
</evidence>
<accession>A0A1C7M0Y6</accession>
<reference evidence="2 3" key="1">
    <citation type="submission" date="2016-03" db="EMBL/GenBank/DDBJ databases">
        <title>Whole genome sequencing of Grifola frondosa 9006-11.</title>
        <authorList>
            <person name="Min B."/>
            <person name="Park H."/>
            <person name="Kim J.-G."/>
            <person name="Cho H."/>
            <person name="Oh Y.-L."/>
            <person name="Kong W.-S."/>
            <person name="Choi I.-G."/>
        </authorList>
    </citation>
    <scope>NUCLEOTIDE SEQUENCE [LARGE SCALE GENOMIC DNA]</scope>
    <source>
        <strain evidence="2 3">9006-11</strain>
    </source>
</reference>
<proteinExistence type="predicted"/>
<protein>
    <submittedName>
        <fullName evidence="2">Uncharacterized protein</fullName>
    </submittedName>
</protein>
<dbReference type="EMBL" id="LUGG01000013">
    <property type="protein sequence ID" value="OBZ70581.1"/>
    <property type="molecule type" value="Genomic_DNA"/>
</dbReference>
<evidence type="ECO:0000313" key="3">
    <source>
        <dbReference type="Proteomes" id="UP000092993"/>
    </source>
</evidence>
<gene>
    <name evidence="2" type="ORF">A0H81_09054</name>
</gene>
<feature type="transmembrane region" description="Helical" evidence="1">
    <location>
        <begin position="12"/>
        <end position="32"/>
    </location>
</feature>
<organism evidence="2 3">
    <name type="scientific">Grifola frondosa</name>
    <name type="common">Maitake</name>
    <name type="synonym">Polyporus frondosus</name>
    <dbReference type="NCBI Taxonomy" id="5627"/>
    <lineage>
        <taxon>Eukaryota</taxon>
        <taxon>Fungi</taxon>
        <taxon>Dikarya</taxon>
        <taxon>Basidiomycota</taxon>
        <taxon>Agaricomycotina</taxon>
        <taxon>Agaricomycetes</taxon>
        <taxon>Polyporales</taxon>
        <taxon>Grifolaceae</taxon>
        <taxon>Grifola</taxon>
    </lineage>
</organism>
<name>A0A1C7M0Y6_GRIFR</name>
<dbReference type="Proteomes" id="UP000092993">
    <property type="component" value="Unassembled WGS sequence"/>
</dbReference>
<keyword evidence="1" id="KW-1133">Transmembrane helix</keyword>
<keyword evidence="1" id="KW-0812">Transmembrane</keyword>
<keyword evidence="1" id="KW-0472">Membrane</keyword>
<sequence>MSALEFKRRETQFDVLFLGAGVVTISASKSILGLRW</sequence>